<keyword evidence="15" id="KW-1185">Reference proteome</keyword>
<protein>
    <recommendedName>
        <fullName evidence="2">non-specific serine/threonine protein kinase</fullName>
        <ecNumber evidence="2">2.7.11.1</ecNumber>
    </recommendedName>
</protein>
<feature type="transmembrane region" description="Helical" evidence="12">
    <location>
        <begin position="485"/>
        <end position="507"/>
    </location>
</feature>
<keyword evidence="4" id="KW-0808">Transferase</keyword>
<dbReference type="Gene3D" id="3.30.200.20">
    <property type="entry name" value="Phosphorylase Kinase, domain 1"/>
    <property type="match status" value="1"/>
</dbReference>
<dbReference type="InterPro" id="IPR000719">
    <property type="entry name" value="Prot_kinase_dom"/>
</dbReference>
<evidence type="ECO:0000256" key="11">
    <source>
        <dbReference type="SAM" id="MobiDB-lite"/>
    </source>
</evidence>
<proteinExistence type="inferred from homology"/>
<dbReference type="AlphaFoldDB" id="L5M288"/>
<dbReference type="EC" id="2.7.11.1" evidence="2"/>
<reference evidence="15" key="1">
    <citation type="journal article" date="2013" name="Science">
        <title>Comparative analysis of bat genomes provides insight into the evolution of flight and immunity.</title>
        <authorList>
            <person name="Zhang G."/>
            <person name="Cowled C."/>
            <person name="Shi Z."/>
            <person name="Huang Z."/>
            <person name="Bishop-Lilly K.A."/>
            <person name="Fang X."/>
            <person name="Wynne J.W."/>
            <person name="Xiong Z."/>
            <person name="Baker M.L."/>
            <person name="Zhao W."/>
            <person name="Tachedjian M."/>
            <person name="Zhu Y."/>
            <person name="Zhou P."/>
            <person name="Jiang X."/>
            <person name="Ng J."/>
            <person name="Yang L."/>
            <person name="Wu L."/>
            <person name="Xiao J."/>
            <person name="Feng Y."/>
            <person name="Chen Y."/>
            <person name="Sun X."/>
            <person name="Zhang Y."/>
            <person name="Marsh G.A."/>
            <person name="Crameri G."/>
            <person name="Broder C.C."/>
            <person name="Frey K.G."/>
            <person name="Wang L.F."/>
            <person name="Wang J."/>
        </authorList>
    </citation>
    <scope>NUCLEOTIDE SEQUENCE [LARGE SCALE GENOMIC DNA]</scope>
</reference>
<comment type="similarity">
    <text evidence="1">Belongs to the protein kinase superfamily. CAMK Ser/Thr protein kinase family. CaMK subfamily.</text>
</comment>
<keyword evidence="6 14" id="KW-0418">Kinase</keyword>
<feature type="compositionally biased region" description="Polar residues" evidence="11">
    <location>
        <begin position="73"/>
        <end position="88"/>
    </location>
</feature>
<gene>
    <name evidence="14" type="ORF">MDA_GLEAN10002595</name>
</gene>
<keyword evidence="5 10" id="KW-0547">Nucleotide-binding</keyword>
<feature type="compositionally biased region" description="Low complexity" evidence="11">
    <location>
        <begin position="23"/>
        <end position="39"/>
    </location>
</feature>
<dbReference type="InterPro" id="IPR011009">
    <property type="entry name" value="Kinase-like_dom_sf"/>
</dbReference>
<evidence type="ECO:0000256" key="5">
    <source>
        <dbReference type="ARBA" id="ARBA00022741"/>
    </source>
</evidence>
<keyword evidence="3" id="KW-0723">Serine/threonine-protein kinase</keyword>
<dbReference type="EMBL" id="KB105153">
    <property type="protein sequence ID" value="ELK32774.1"/>
    <property type="molecule type" value="Genomic_DNA"/>
</dbReference>
<feature type="transmembrane region" description="Helical" evidence="12">
    <location>
        <begin position="456"/>
        <end position="478"/>
    </location>
</feature>
<dbReference type="Proteomes" id="UP000010556">
    <property type="component" value="Unassembled WGS sequence"/>
</dbReference>
<evidence type="ECO:0000256" key="4">
    <source>
        <dbReference type="ARBA" id="ARBA00022679"/>
    </source>
</evidence>
<evidence type="ECO:0000313" key="14">
    <source>
        <dbReference type="EMBL" id="ELK32774.1"/>
    </source>
</evidence>
<dbReference type="Gene3D" id="1.10.510.10">
    <property type="entry name" value="Transferase(Phosphotransferase) domain 1"/>
    <property type="match status" value="1"/>
</dbReference>
<dbReference type="CDD" id="cd14095">
    <property type="entry name" value="STKc_DCKL"/>
    <property type="match status" value="1"/>
</dbReference>
<dbReference type="FunFam" id="3.30.200.20:FF:000057">
    <property type="entry name" value="Serine/threonine-protein kinase DCLK1 isoform 2"/>
    <property type="match status" value="1"/>
</dbReference>
<dbReference type="SMART" id="SM00220">
    <property type="entry name" value="S_TKc"/>
    <property type="match status" value="1"/>
</dbReference>
<organism evidence="14 15">
    <name type="scientific">Myotis davidii</name>
    <name type="common">David's myotis</name>
    <dbReference type="NCBI Taxonomy" id="225400"/>
    <lineage>
        <taxon>Eukaryota</taxon>
        <taxon>Metazoa</taxon>
        <taxon>Chordata</taxon>
        <taxon>Craniata</taxon>
        <taxon>Vertebrata</taxon>
        <taxon>Euteleostomi</taxon>
        <taxon>Mammalia</taxon>
        <taxon>Eutheria</taxon>
        <taxon>Laurasiatheria</taxon>
        <taxon>Chiroptera</taxon>
        <taxon>Yangochiroptera</taxon>
        <taxon>Vespertilionidae</taxon>
        <taxon>Myotis</taxon>
    </lineage>
</organism>
<dbReference type="GO" id="GO:0005524">
    <property type="term" value="F:ATP binding"/>
    <property type="evidence" value="ECO:0007669"/>
    <property type="project" value="UniProtKB-UniRule"/>
</dbReference>
<comment type="catalytic activity">
    <reaction evidence="9">
        <text>L-seryl-[protein] + ATP = O-phospho-L-seryl-[protein] + ADP + H(+)</text>
        <dbReference type="Rhea" id="RHEA:17989"/>
        <dbReference type="Rhea" id="RHEA-COMP:9863"/>
        <dbReference type="Rhea" id="RHEA-COMP:11604"/>
        <dbReference type="ChEBI" id="CHEBI:15378"/>
        <dbReference type="ChEBI" id="CHEBI:29999"/>
        <dbReference type="ChEBI" id="CHEBI:30616"/>
        <dbReference type="ChEBI" id="CHEBI:83421"/>
        <dbReference type="ChEBI" id="CHEBI:456216"/>
        <dbReference type="EC" id="2.7.11.1"/>
    </reaction>
</comment>
<name>L5M288_MYODS</name>
<accession>L5M288</accession>
<dbReference type="InterPro" id="IPR008271">
    <property type="entry name" value="Ser/Thr_kinase_AS"/>
</dbReference>
<evidence type="ECO:0000259" key="13">
    <source>
        <dbReference type="PROSITE" id="PS50011"/>
    </source>
</evidence>
<sequence>ECRVVKSTSYTKIASSSRRSTNKSPGPSRRSKSPASASSVNGTPGSQLSTPRSGKSPSPSPTSPGSLRKQRSSQHGGSSTSLASTKVCSSMDENDGSGEGEVSEEGFQIPATITERYKVGRTIGDGNFAVVKECVERSTAREYALKIIKKSKCRGKEHMIQSEVSILRRVKHPNIVLLIEEMDVPTELYLVMELVKGSSIGPSANVLLCLLLSSQGGDLFDAITSTNKYTERDASGMLYNLASAIKYLHSLNIVHRDIKPENLLVYEHQDGSKSLKLGDFGLATIVDGPLYTVCGTPTYVAPEIIAETGYGLKVDIWAAGVITYILLCGFPPFRGSGDDQEVLFDQILMGQVDFPSLYWDNVSDSAKDDGLPENEHQLSVAGKIKKHFNTGPKPNSTAAGVSVIALDHGFTIKRSGSLDYYQQPGMYWIRYEMVQLNSQCFHGNVLAVSINQFLQWINMLLICYPVHMLLYSFILFLIEMPHPLIPFFHPLFTLTFASFLSIAHAQYEFPLQLKGQYI</sequence>
<keyword evidence="12" id="KW-0812">Transmembrane</keyword>
<dbReference type="Pfam" id="PF00069">
    <property type="entry name" value="Pkinase"/>
    <property type="match status" value="1"/>
</dbReference>
<evidence type="ECO:0000256" key="9">
    <source>
        <dbReference type="ARBA" id="ARBA00048679"/>
    </source>
</evidence>
<dbReference type="PROSITE" id="PS50011">
    <property type="entry name" value="PROTEIN_KINASE_DOM"/>
    <property type="match status" value="1"/>
</dbReference>
<evidence type="ECO:0000256" key="6">
    <source>
        <dbReference type="ARBA" id="ARBA00022777"/>
    </source>
</evidence>
<dbReference type="InterPro" id="IPR017441">
    <property type="entry name" value="Protein_kinase_ATP_BS"/>
</dbReference>
<evidence type="ECO:0000256" key="1">
    <source>
        <dbReference type="ARBA" id="ARBA00005354"/>
    </source>
</evidence>
<dbReference type="PROSITE" id="PS00107">
    <property type="entry name" value="PROTEIN_KINASE_ATP"/>
    <property type="match status" value="1"/>
</dbReference>
<feature type="non-terminal residue" evidence="14">
    <location>
        <position position="1"/>
    </location>
</feature>
<feature type="compositionally biased region" description="Polar residues" evidence="11">
    <location>
        <begin position="1"/>
        <end position="19"/>
    </location>
</feature>
<comment type="catalytic activity">
    <reaction evidence="8">
        <text>L-threonyl-[protein] + ATP = O-phospho-L-threonyl-[protein] + ADP + H(+)</text>
        <dbReference type="Rhea" id="RHEA:46608"/>
        <dbReference type="Rhea" id="RHEA-COMP:11060"/>
        <dbReference type="Rhea" id="RHEA-COMP:11605"/>
        <dbReference type="ChEBI" id="CHEBI:15378"/>
        <dbReference type="ChEBI" id="CHEBI:30013"/>
        <dbReference type="ChEBI" id="CHEBI:30616"/>
        <dbReference type="ChEBI" id="CHEBI:61977"/>
        <dbReference type="ChEBI" id="CHEBI:456216"/>
        <dbReference type="EC" id="2.7.11.1"/>
    </reaction>
</comment>
<evidence type="ECO:0000256" key="8">
    <source>
        <dbReference type="ARBA" id="ARBA00047899"/>
    </source>
</evidence>
<feature type="domain" description="Protein kinase" evidence="13">
    <location>
        <begin position="117"/>
        <end position="411"/>
    </location>
</feature>
<evidence type="ECO:0000313" key="15">
    <source>
        <dbReference type="Proteomes" id="UP000010556"/>
    </source>
</evidence>
<evidence type="ECO:0000256" key="3">
    <source>
        <dbReference type="ARBA" id="ARBA00022527"/>
    </source>
</evidence>
<keyword evidence="12" id="KW-1133">Transmembrane helix</keyword>
<evidence type="ECO:0000256" key="7">
    <source>
        <dbReference type="ARBA" id="ARBA00022840"/>
    </source>
</evidence>
<dbReference type="PANTHER" id="PTHR24347">
    <property type="entry name" value="SERINE/THREONINE-PROTEIN KINASE"/>
    <property type="match status" value="1"/>
</dbReference>
<dbReference type="SUPFAM" id="SSF56112">
    <property type="entry name" value="Protein kinase-like (PK-like)"/>
    <property type="match status" value="1"/>
</dbReference>
<evidence type="ECO:0000256" key="10">
    <source>
        <dbReference type="PROSITE-ProRule" id="PRU10141"/>
    </source>
</evidence>
<dbReference type="PROSITE" id="PS00108">
    <property type="entry name" value="PROTEIN_KINASE_ST"/>
    <property type="match status" value="1"/>
</dbReference>
<feature type="compositionally biased region" description="Acidic residues" evidence="11">
    <location>
        <begin position="92"/>
        <end position="104"/>
    </location>
</feature>
<evidence type="ECO:0000256" key="12">
    <source>
        <dbReference type="SAM" id="Phobius"/>
    </source>
</evidence>
<feature type="binding site" evidence="10">
    <location>
        <position position="150"/>
    </location>
    <ligand>
        <name>ATP</name>
        <dbReference type="ChEBI" id="CHEBI:30616"/>
    </ligand>
</feature>
<evidence type="ECO:0000256" key="2">
    <source>
        <dbReference type="ARBA" id="ARBA00012513"/>
    </source>
</evidence>
<keyword evidence="7 10" id="KW-0067">ATP-binding</keyword>
<dbReference type="FunFam" id="1.10.510.10:FF:000066">
    <property type="entry name" value="Serine/threonine-protein kinase DCLK1 isoform 2"/>
    <property type="match status" value="1"/>
</dbReference>
<feature type="region of interest" description="Disordered" evidence="11">
    <location>
        <begin position="1"/>
        <end position="108"/>
    </location>
</feature>
<dbReference type="GO" id="GO:0004674">
    <property type="term" value="F:protein serine/threonine kinase activity"/>
    <property type="evidence" value="ECO:0007669"/>
    <property type="project" value="UniProtKB-KW"/>
</dbReference>
<keyword evidence="12" id="KW-0472">Membrane</keyword>